<gene>
    <name evidence="5" type="ORF">F511_31440</name>
</gene>
<dbReference type="InterPro" id="IPR029047">
    <property type="entry name" value="HSP70_peptide-bd_sf"/>
</dbReference>
<dbReference type="FunFam" id="3.90.640.10:FF:000004">
    <property type="entry name" value="Heat shock 70 kDa protein 4"/>
    <property type="match status" value="1"/>
</dbReference>
<dbReference type="GO" id="GO:0005634">
    <property type="term" value="C:nucleus"/>
    <property type="evidence" value="ECO:0007669"/>
    <property type="project" value="TreeGrafter"/>
</dbReference>
<accession>A0A2Z7B9U1</accession>
<dbReference type="OrthoDB" id="434160at2759"/>
<dbReference type="EMBL" id="KV010110">
    <property type="protein sequence ID" value="KZV28529.1"/>
    <property type="molecule type" value="Genomic_DNA"/>
</dbReference>
<dbReference type="Proteomes" id="UP000250235">
    <property type="component" value="Unassembled WGS sequence"/>
</dbReference>
<keyword evidence="6" id="KW-1185">Reference proteome</keyword>
<feature type="compositionally biased region" description="Polar residues" evidence="4">
    <location>
        <begin position="586"/>
        <end position="600"/>
    </location>
</feature>
<evidence type="ECO:0000256" key="3">
    <source>
        <dbReference type="SAM" id="Coils"/>
    </source>
</evidence>
<dbReference type="Gene3D" id="3.90.640.10">
    <property type="entry name" value="Actin, Chain A, domain 4"/>
    <property type="match status" value="1"/>
</dbReference>
<dbReference type="FunFam" id="3.30.30.30:FF:000002">
    <property type="entry name" value="Heat shock 70 kDa protein 4"/>
    <property type="match status" value="1"/>
</dbReference>
<dbReference type="PANTHER" id="PTHR45639:SF4">
    <property type="entry name" value="HSC70CB, ISOFORM G"/>
    <property type="match status" value="1"/>
</dbReference>
<protein>
    <submittedName>
        <fullName evidence="5">Heat shock 70 kDa protein 14-like</fullName>
    </submittedName>
</protein>
<dbReference type="AlphaFoldDB" id="A0A2Z7B9U1"/>
<dbReference type="InterPro" id="IPR013126">
    <property type="entry name" value="Hsp_70_fam"/>
</dbReference>
<evidence type="ECO:0000256" key="2">
    <source>
        <dbReference type="ARBA" id="ARBA00022840"/>
    </source>
</evidence>
<dbReference type="InterPro" id="IPR029048">
    <property type="entry name" value="HSP70_C_sf"/>
</dbReference>
<dbReference type="Gene3D" id="1.20.1270.10">
    <property type="match status" value="1"/>
</dbReference>
<dbReference type="CDD" id="cd24095">
    <property type="entry name" value="ASKHA_NBD_HSP70_AtHsp70-14-like"/>
    <property type="match status" value="1"/>
</dbReference>
<reference evidence="5 6" key="1">
    <citation type="journal article" date="2015" name="Proc. Natl. Acad. Sci. U.S.A.">
        <title>The resurrection genome of Boea hygrometrica: A blueprint for survival of dehydration.</title>
        <authorList>
            <person name="Xiao L."/>
            <person name="Yang G."/>
            <person name="Zhang L."/>
            <person name="Yang X."/>
            <person name="Zhao S."/>
            <person name="Ji Z."/>
            <person name="Zhou Q."/>
            <person name="Hu M."/>
            <person name="Wang Y."/>
            <person name="Chen M."/>
            <person name="Xu Y."/>
            <person name="Jin H."/>
            <person name="Xiao X."/>
            <person name="Hu G."/>
            <person name="Bao F."/>
            <person name="Hu Y."/>
            <person name="Wan P."/>
            <person name="Li L."/>
            <person name="Deng X."/>
            <person name="Kuang T."/>
            <person name="Xiang C."/>
            <person name="Zhu J.K."/>
            <person name="Oliver M.J."/>
            <person name="He Y."/>
        </authorList>
    </citation>
    <scope>NUCLEOTIDE SEQUENCE [LARGE SCALE GENOMIC DNA]</scope>
    <source>
        <strain evidence="6">cv. XS01</strain>
    </source>
</reference>
<name>A0A2Z7B9U1_9LAMI</name>
<dbReference type="PANTHER" id="PTHR45639">
    <property type="entry name" value="HSC70CB, ISOFORM G-RELATED"/>
    <property type="match status" value="1"/>
</dbReference>
<dbReference type="SUPFAM" id="SSF53067">
    <property type="entry name" value="Actin-like ATPase domain"/>
    <property type="match status" value="2"/>
</dbReference>
<sequence length="831" mass="91715">MSAVGFDFGNDNCVVAVARQTDIEIVLNDESECETPSIVSFGVRQRYIGTAGAAASLSNPTNTISQIKRLLGRRFSDPELQHDLKSLPFLVTKGPDGYPLIQVQYMGETTTFTPTQVLGMLLFNLKSIAEKSLNAPIADCCIGIPVYFTDPQRRAVIDAATIAGLSPLRLLHETTATALLYGIHKADLTETEQLNIVFVDIGHTSMQVCVAAFKKGELKILAHSFDRCLGGRDFDEVLFQHFAARFKDKYKIDVFGSAMACLRLRAACETLKKVLSANPEAPLNIEGLMDGKDVKGFIKREEFEKIIIPILDRLKQPLKKALDEAGLTIEDIHSVEFVGSGARVPAIIKILTDFFGKEPHCTINASECVAKGCAMQCAILSPRFMVREFQVNESFPFNIAMSWNINVSDTENGVMDDQNSTIVYPIGNPIPSVKAMTFYRYGRLTLDVLYADVMKLSGPAKISTYMIGPIPSTNGERVKLKVKVRLNIHGIVSVETAKVVDQDETGKTRKTSVHITEVLYGGLAAIDLQKAVEKEFAMALQDRAMEETKGRNNDVESNVYETQDKPAMTPTPTDKALDTDDIVQPRQDSSPQASRPTTQRLLPRAIFSITEDSDTEEPDLSFMDVPISCKNPLEQTFPCEADVASAKSMLRLFLDLRLLDLGESQRAAMLSALSVLQSSPGFSQSPAGRVLETLPAVLSDSQAATASCLELSAKLYKFRSERSRRDDLLAKKTALSSEVSQLSKDYHAEEEQVKKLKDEIVRRKEKMTSMLKRGESMQATIAQVGGEARCLGEQLASQKGSYQTWIASLQVAEHAQSACYTRWEELRRVSL</sequence>
<evidence type="ECO:0000256" key="4">
    <source>
        <dbReference type="SAM" id="MobiDB-lite"/>
    </source>
</evidence>
<dbReference type="SUPFAM" id="SSF100920">
    <property type="entry name" value="Heat shock protein 70kD (HSP70), peptide-binding domain"/>
    <property type="match status" value="1"/>
</dbReference>
<evidence type="ECO:0000313" key="6">
    <source>
        <dbReference type="Proteomes" id="UP000250235"/>
    </source>
</evidence>
<feature type="coiled-coil region" evidence="3">
    <location>
        <begin position="732"/>
        <end position="766"/>
    </location>
</feature>
<keyword evidence="2" id="KW-0067">ATP-binding</keyword>
<dbReference type="InterPro" id="IPR043129">
    <property type="entry name" value="ATPase_NBD"/>
</dbReference>
<dbReference type="GO" id="GO:0005524">
    <property type="term" value="F:ATP binding"/>
    <property type="evidence" value="ECO:0007669"/>
    <property type="project" value="UniProtKB-KW"/>
</dbReference>
<dbReference type="PRINTS" id="PR00301">
    <property type="entry name" value="HEATSHOCK70"/>
</dbReference>
<dbReference type="Gene3D" id="3.30.30.30">
    <property type="match status" value="1"/>
</dbReference>
<dbReference type="GO" id="GO:0140662">
    <property type="term" value="F:ATP-dependent protein folding chaperone"/>
    <property type="evidence" value="ECO:0007669"/>
    <property type="project" value="InterPro"/>
</dbReference>
<dbReference type="GO" id="GO:0005829">
    <property type="term" value="C:cytosol"/>
    <property type="evidence" value="ECO:0007669"/>
    <property type="project" value="TreeGrafter"/>
</dbReference>
<dbReference type="Gene3D" id="2.60.34.10">
    <property type="entry name" value="Substrate Binding Domain Of DNAk, Chain A, domain 1"/>
    <property type="match status" value="1"/>
</dbReference>
<dbReference type="FunFam" id="3.30.420.40:FF:000171">
    <property type="entry name" value="Heat shock 70 kDa protein 4"/>
    <property type="match status" value="2"/>
</dbReference>
<feature type="region of interest" description="Disordered" evidence="4">
    <location>
        <begin position="547"/>
        <end position="604"/>
    </location>
</feature>
<dbReference type="Pfam" id="PF00012">
    <property type="entry name" value="HSP70"/>
    <property type="match status" value="1"/>
</dbReference>
<proteinExistence type="predicted"/>
<organism evidence="5 6">
    <name type="scientific">Dorcoceras hygrometricum</name>
    <dbReference type="NCBI Taxonomy" id="472368"/>
    <lineage>
        <taxon>Eukaryota</taxon>
        <taxon>Viridiplantae</taxon>
        <taxon>Streptophyta</taxon>
        <taxon>Embryophyta</taxon>
        <taxon>Tracheophyta</taxon>
        <taxon>Spermatophyta</taxon>
        <taxon>Magnoliopsida</taxon>
        <taxon>eudicotyledons</taxon>
        <taxon>Gunneridae</taxon>
        <taxon>Pentapetalae</taxon>
        <taxon>asterids</taxon>
        <taxon>lamiids</taxon>
        <taxon>Lamiales</taxon>
        <taxon>Gesneriaceae</taxon>
        <taxon>Didymocarpoideae</taxon>
        <taxon>Trichosporeae</taxon>
        <taxon>Loxocarpinae</taxon>
        <taxon>Dorcoceras</taxon>
    </lineage>
</organism>
<keyword evidence="1" id="KW-0547">Nucleotide-binding</keyword>
<keyword evidence="3" id="KW-0175">Coiled coil</keyword>
<evidence type="ECO:0000313" key="5">
    <source>
        <dbReference type="EMBL" id="KZV28529.1"/>
    </source>
</evidence>
<evidence type="ECO:0000256" key="1">
    <source>
        <dbReference type="ARBA" id="ARBA00022741"/>
    </source>
</evidence>
<dbReference type="Gene3D" id="3.30.420.40">
    <property type="match status" value="2"/>
</dbReference>
<keyword evidence="5" id="KW-0346">Stress response</keyword>